<dbReference type="GO" id="GO:0046872">
    <property type="term" value="F:metal ion binding"/>
    <property type="evidence" value="ECO:0007669"/>
    <property type="project" value="UniProtKB-KW"/>
</dbReference>
<sequence>MQESLTLFDSICNSKWFTKTSVILFLNKIDIFKEKLPKHPLKETFSDFAGPNTYSAAADYILRRFVALNRCDSKQIYTHFTCATDTEQIGFVMAAVNDIIIQNSLRDVGLL</sequence>
<keyword evidence="4" id="KW-0460">Magnesium</keyword>
<dbReference type="GO" id="GO:0005834">
    <property type="term" value="C:heterotrimeric G-protein complex"/>
    <property type="evidence" value="ECO:0007669"/>
    <property type="project" value="InterPro"/>
</dbReference>
<dbReference type="InParanoid" id="A0A168N387"/>
<evidence type="ECO:0000256" key="9">
    <source>
        <dbReference type="PIRSR" id="PIRSR601019-1"/>
    </source>
</evidence>
<dbReference type="EMBL" id="LT552960">
    <property type="protein sequence ID" value="SAL99717.1"/>
    <property type="molecule type" value="Genomic_DNA"/>
</dbReference>
<dbReference type="GO" id="GO:0005525">
    <property type="term" value="F:GTP binding"/>
    <property type="evidence" value="ECO:0007669"/>
    <property type="project" value="UniProtKB-KW"/>
</dbReference>
<keyword evidence="7" id="KW-0807">Transducer</keyword>
<evidence type="ECO:0000256" key="4">
    <source>
        <dbReference type="ARBA" id="ARBA00022842"/>
    </source>
</evidence>
<evidence type="ECO:0008006" key="12">
    <source>
        <dbReference type="Google" id="ProtNLM"/>
    </source>
</evidence>
<keyword evidence="11" id="KW-1185">Reference proteome</keyword>
<dbReference type="PRINTS" id="PR01241">
    <property type="entry name" value="GPROTEINAFNG"/>
</dbReference>
<dbReference type="PANTHER" id="PTHR10218">
    <property type="entry name" value="GTP-BINDING PROTEIN ALPHA SUBUNIT"/>
    <property type="match status" value="1"/>
</dbReference>
<accession>A0A168N387</accession>
<evidence type="ECO:0000256" key="2">
    <source>
        <dbReference type="ARBA" id="ARBA00022723"/>
    </source>
</evidence>
<keyword evidence="8" id="KW-0449">Lipoprotein</keyword>
<dbReference type="SUPFAM" id="SSF52540">
    <property type="entry name" value="P-loop containing nucleoside triphosphate hydrolases"/>
    <property type="match status" value="1"/>
</dbReference>
<dbReference type="GO" id="GO:0007188">
    <property type="term" value="P:adenylate cyclase-modulating G protein-coupled receptor signaling pathway"/>
    <property type="evidence" value="ECO:0007669"/>
    <property type="project" value="TreeGrafter"/>
</dbReference>
<dbReference type="InterPro" id="IPR002975">
    <property type="entry name" value="Fungi_Gprotein_alpha"/>
</dbReference>
<keyword evidence="5 9" id="KW-0342">GTP-binding</keyword>
<dbReference type="PROSITE" id="PS51882">
    <property type="entry name" value="G_ALPHA"/>
    <property type="match status" value="1"/>
</dbReference>
<dbReference type="FunFam" id="3.40.50.300:FF:003800">
    <property type="entry name" value="Guanine nucleotide-binding protein G(k) subunit alpha"/>
    <property type="match status" value="1"/>
</dbReference>
<dbReference type="AlphaFoldDB" id="A0A168N387"/>
<keyword evidence="1" id="KW-0519">Myristate</keyword>
<evidence type="ECO:0000256" key="6">
    <source>
        <dbReference type="ARBA" id="ARBA00023139"/>
    </source>
</evidence>
<dbReference type="OMA" id="PENRMHE"/>
<gene>
    <name evidence="10" type="primary">ABSGL_05362.1 scaffold 6959</name>
</gene>
<evidence type="ECO:0000256" key="3">
    <source>
        <dbReference type="ARBA" id="ARBA00022741"/>
    </source>
</evidence>
<dbReference type="PANTHER" id="PTHR10218:SF302">
    <property type="entry name" value="GUANINE NUCLEOTIDE-BINDING PROTEIN ALPHA-5 SUBUNIT"/>
    <property type="match status" value="1"/>
</dbReference>
<keyword evidence="6" id="KW-0564">Palmitate</keyword>
<dbReference type="GO" id="GO:0001664">
    <property type="term" value="F:G protein-coupled receptor binding"/>
    <property type="evidence" value="ECO:0007669"/>
    <property type="project" value="InterPro"/>
</dbReference>
<dbReference type="InterPro" id="IPR027417">
    <property type="entry name" value="P-loop_NTPase"/>
</dbReference>
<reference evidence="10" key="1">
    <citation type="submission" date="2016-04" db="EMBL/GenBank/DDBJ databases">
        <authorList>
            <person name="Evans L.H."/>
            <person name="Alamgir A."/>
            <person name="Owens N."/>
            <person name="Weber N.D."/>
            <person name="Virtaneva K."/>
            <person name="Barbian K."/>
            <person name="Babar A."/>
            <person name="Rosenke K."/>
        </authorList>
    </citation>
    <scope>NUCLEOTIDE SEQUENCE [LARGE SCALE GENOMIC DNA]</scope>
    <source>
        <strain evidence="10">CBS 101.48</strain>
    </source>
</reference>
<evidence type="ECO:0000313" key="11">
    <source>
        <dbReference type="Proteomes" id="UP000078561"/>
    </source>
</evidence>
<keyword evidence="3 9" id="KW-0547">Nucleotide-binding</keyword>
<name>A0A168N387_ABSGL</name>
<evidence type="ECO:0000256" key="7">
    <source>
        <dbReference type="ARBA" id="ARBA00023224"/>
    </source>
</evidence>
<dbReference type="InterPro" id="IPR001019">
    <property type="entry name" value="Gprotein_alpha_su"/>
</dbReference>
<evidence type="ECO:0000256" key="5">
    <source>
        <dbReference type="ARBA" id="ARBA00023134"/>
    </source>
</evidence>
<dbReference type="Pfam" id="PF00503">
    <property type="entry name" value="G-alpha"/>
    <property type="match status" value="1"/>
</dbReference>
<dbReference type="GO" id="GO:0003924">
    <property type="term" value="F:GTPase activity"/>
    <property type="evidence" value="ECO:0007669"/>
    <property type="project" value="InterPro"/>
</dbReference>
<evidence type="ECO:0000256" key="8">
    <source>
        <dbReference type="ARBA" id="ARBA00023288"/>
    </source>
</evidence>
<feature type="binding site" evidence="9">
    <location>
        <position position="83"/>
    </location>
    <ligand>
        <name>GTP</name>
        <dbReference type="ChEBI" id="CHEBI:37565"/>
    </ligand>
</feature>
<dbReference type="OrthoDB" id="5817230at2759"/>
<dbReference type="Gene3D" id="3.40.50.300">
    <property type="entry name" value="P-loop containing nucleotide triphosphate hydrolases"/>
    <property type="match status" value="1"/>
</dbReference>
<feature type="binding site" evidence="9">
    <location>
        <begin position="27"/>
        <end position="30"/>
    </location>
    <ligand>
        <name>GTP</name>
        <dbReference type="ChEBI" id="CHEBI:37565"/>
    </ligand>
</feature>
<dbReference type="SMART" id="SM00275">
    <property type="entry name" value="G_alpha"/>
    <property type="match status" value="1"/>
</dbReference>
<evidence type="ECO:0000256" key="1">
    <source>
        <dbReference type="ARBA" id="ARBA00022707"/>
    </source>
</evidence>
<dbReference type="GO" id="GO:0005737">
    <property type="term" value="C:cytoplasm"/>
    <property type="evidence" value="ECO:0007669"/>
    <property type="project" value="TreeGrafter"/>
</dbReference>
<evidence type="ECO:0000313" key="10">
    <source>
        <dbReference type="EMBL" id="SAL99717.1"/>
    </source>
</evidence>
<dbReference type="Proteomes" id="UP000078561">
    <property type="component" value="Unassembled WGS sequence"/>
</dbReference>
<dbReference type="STRING" id="4829.A0A168N387"/>
<dbReference type="GO" id="GO:0031683">
    <property type="term" value="F:G-protein beta/gamma-subunit complex binding"/>
    <property type="evidence" value="ECO:0007669"/>
    <property type="project" value="InterPro"/>
</dbReference>
<keyword evidence="2" id="KW-0479">Metal-binding</keyword>
<proteinExistence type="predicted"/>
<organism evidence="10">
    <name type="scientific">Absidia glauca</name>
    <name type="common">Pin mould</name>
    <dbReference type="NCBI Taxonomy" id="4829"/>
    <lineage>
        <taxon>Eukaryota</taxon>
        <taxon>Fungi</taxon>
        <taxon>Fungi incertae sedis</taxon>
        <taxon>Mucoromycota</taxon>
        <taxon>Mucoromycotina</taxon>
        <taxon>Mucoromycetes</taxon>
        <taxon>Mucorales</taxon>
        <taxon>Cunninghamellaceae</taxon>
        <taxon>Absidia</taxon>
    </lineage>
</organism>
<protein>
    <recommendedName>
        <fullName evidence="12">Guanine nucleotide-binding protein subunit alpha</fullName>
    </recommendedName>
</protein>